<evidence type="ECO:0000313" key="2">
    <source>
        <dbReference type="EMBL" id="APA08413.1"/>
    </source>
</evidence>
<accession>A0A1D9Q1J8</accession>
<feature type="domain" description="AB hydrolase-1" evidence="1">
    <location>
        <begin position="12"/>
        <end position="250"/>
    </location>
</feature>
<organism evidence="2 3">
    <name type="scientific">Sclerotinia sclerotiorum (strain ATCC 18683 / 1980 / Ss-1)</name>
    <name type="common">White mold</name>
    <name type="synonym">Whetzelinia sclerotiorum</name>
    <dbReference type="NCBI Taxonomy" id="665079"/>
    <lineage>
        <taxon>Eukaryota</taxon>
        <taxon>Fungi</taxon>
        <taxon>Dikarya</taxon>
        <taxon>Ascomycota</taxon>
        <taxon>Pezizomycotina</taxon>
        <taxon>Leotiomycetes</taxon>
        <taxon>Helotiales</taxon>
        <taxon>Sclerotiniaceae</taxon>
        <taxon>Sclerotinia</taxon>
    </lineage>
</organism>
<dbReference type="InterPro" id="IPR052897">
    <property type="entry name" value="Sec-Metab_Biosynth_Hydrolase"/>
</dbReference>
<reference evidence="3" key="1">
    <citation type="journal article" date="2017" name="Genome Biol. Evol.">
        <title>The complete genome sequence of the phytopathogenic fungus Sclerotinia sclerotiorum reveals insights into the genome architecture of broad host range pathogens.</title>
        <authorList>
            <person name="Derbyshire M."/>
            <person name="Denton-Giles M."/>
            <person name="Hegedus D."/>
            <person name="Seifbarghy S."/>
            <person name="Rollins J."/>
            <person name="van Kan J."/>
            <person name="Seidl M.F."/>
            <person name="Faino L."/>
            <person name="Mbengue M."/>
            <person name="Navaud O."/>
            <person name="Raffaele S."/>
            <person name="Hammond-Kosack K."/>
            <person name="Heard S."/>
            <person name="Oliver R."/>
        </authorList>
    </citation>
    <scope>NUCLEOTIDE SEQUENCE [LARGE SCALE GENOMIC DNA]</scope>
    <source>
        <strain evidence="3">ATCC 18683 / 1980 / Ss-1</strain>
    </source>
</reference>
<dbReference type="PANTHER" id="PTHR37017:SF8">
    <property type="entry name" value="AB HYDROLASE-1 DOMAIN-CONTAINING PROTEIN"/>
    <property type="match status" value="1"/>
</dbReference>
<dbReference type="KEGG" id="ssl:SS1G_13361"/>
<evidence type="ECO:0000313" key="3">
    <source>
        <dbReference type="Proteomes" id="UP000177798"/>
    </source>
</evidence>
<dbReference type="PANTHER" id="PTHR37017">
    <property type="entry name" value="AB HYDROLASE-1 DOMAIN-CONTAINING PROTEIN-RELATED"/>
    <property type="match status" value="1"/>
</dbReference>
<evidence type="ECO:0000259" key="1">
    <source>
        <dbReference type="Pfam" id="PF12697"/>
    </source>
</evidence>
<name>A0A1D9Q1J8_SCLS1</name>
<dbReference type="Gene3D" id="3.40.50.1820">
    <property type="entry name" value="alpha/beta hydrolase"/>
    <property type="match status" value="1"/>
</dbReference>
<dbReference type="InterPro" id="IPR029058">
    <property type="entry name" value="AB_hydrolase_fold"/>
</dbReference>
<dbReference type="InterPro" id="IPR000073">
    <property type="entry name" value="AB_hydrolase_1"/>
</dbReference>
<dbReference type="SUPFAM" id="SSF53474">
    <property type="entry name" value="alpha/beta-Hydrolases"/>
    <property type="match status" value="1"/>
</dbReference>
<sequence length="296" mass="32232">MSSTIPNSRPVFVIIPGASQTPSHYAHLIHLLHSRGYGTLTALLPSGGATKPISAEEDAEFIRSRLLIPLLDTEKHNVVLVMHSYAGLPGSAAARGLGEAERVAQGKTTSVLGQIFISTILPYGGDGADVIASLGGHWPPFINVNVAEGRIKCDQPKVPLYAEISSPVDEALAMSCISQSLTCFTSPCPLTSWHSEAFQGRCAYVRTLHDQAVPYEAQCAMLESTGRKWIVHDIATGHSPQLAAPEKLVEIILDSARQFGALPQIPKDKNTLKINTGLFDLRRLVWWMKLFTKMWK</sequence>
<dbReference type="VEuPathDB" id="FungiDB:sscle_03g031830"/>
<dbReference type="Proteomes" id="UP000177798">
    <property type="component" value="Chromosome 3"/>
</dbReference>
<dbReference type="OMA" id="PCPEASW"/>
<dbReference type="Pfam" id="PF12697">
    <property type="entry name" value="Abhydrolase_6"/>
    <property type="match status" value="1"/>
</dbReference>
<dbReference type="OrthoDB" id="408373at2759"/>
<gene>
    <name evidence="2" type="ORF">sscle_03g031830</name>
</gene>
<protein>
    <recommendedName>
        <fullName evidence="1">AB hydrolase-1 domain-containing protein</fullName>
    </recommendedName>
</protein>
<dbReference type="EMBL" id="CP017816">
    <property type="protein sequence ID" value="APA08413.1"/>
    <property type="molecule type" value="Genomic_DNA"/>
</dbReference>
<proteinExistence type="predicted"/>
<dbReference type="AlphaFoldDB" id="A0A1D9Q1J8"/>
<dbReference type="RefSeq" id="XP_001585844.1">
    <property type="nucleotide sequence ID" value="XM_001585794.1"/>
</dbReference>